<evidence type="ECO:0000256" key="3">
    <source>
        <dbReference type="ARBA" id="ARBA00022475"/>
    </source>
</evidence>
<keyword evidence="6 7" id="KW-0472">Membrane</keyword>
<comment type="subcellular location">
    <subcellularLocation>
        <location evidence="1">Cell membrane</location>
        <topology evidence="1">Multi-pass membrane protein</topology>
    </subcellularLocation>
</comment>
<gene>
    <name evidence="8" type="ORF">BBW65_00525</name>
</gene>
<evidence type="ECO:0000256" key="2">
    <source>
        <dbReference type="ARBA" id="ARBA00022448"/>
    </source>
</evidence>
<reference evidence="9" key="1">
    <citation type="submission" date="2016-07" db="EMBL/GenBank/DDBJ databases">
        <authorList>
            <person name="Florea S."/>
            <person name="Webb J.S."/>
            <person name="Jaromczyk J."/>
            <person name="Schardl C.L."/>
        </authorList>
    </citation>
    <scope>NUCLEOTIDE SEQUENCE [LARGE SCALE GENOMIC DNA]</scope>
    <source>
        <strain evidence="9">MIT 01-6242</strain>
    </source>
</reference>
<keyword evidence="3" id="KW-1003">Cell membrane</keyword>
<feature type="transmembrane region" description="Helical" evidence="7">
    <location>
        <begin position="20"/>
        <end position="46"/>
    </location>
</feature>
<evidence type="ECO:0000256" key="6">
    <source>
        <dbReference type="ARBA" id="ARBA00023136"/>
    </source>
</evidence>
<feature type="transmembrane region" description="Helical" evidence="7">
    <location>
        <begin position="275"/>
        <end position="296"/>
    </location>
</feature>
<dbReference type="PIRSF" id="PIRSF006603">
    <property type="entry name" value="DinF"/>
    <property type="match status" value="1"/>
</dbReference>
<proteinExistence type="predicted"/>
<dbReference type="Proteomes" id="UP000092884">
    <property type="component" value="Chromosome"/>
</dbReference>
<protein>
    <recommendedName>
        <fullName evidence="10">MATE family efflux transporter</fullName>
    </recommendedName>
</protein>
<feature type="transmembrane region" description="Helical" evidence="7">
    <location>
        <begin position="241"/>
        <end position="263"/>
    </location>
</feature>
<dbReference type="InterPro" id="IPR048279">
    <property type="entry name" value="MdtK-like"/>
</dbReference>
<evidence type="ECO:0000313" key="8">
    <source>
        <dbReference type="EMBL" id="ANV97393.1"/>
    </source>
</evidence>
<dbReference type="KEGG" id="het:BBW65_00525"/>
<dbReference type="GO" id="GO:0005886">
    <property type="term" value="C:plasma membrane"/>
    <property type="evidence" value="ECO:0007669"/>
    <property type="project" value="UniProtKB-SubCell"/>
</dbReference>
<evidence type="ECO:0000256" key="7">
    <source>
        <dbReference type="SAM" id="Phobius"/>
    </source>
</evidence>
<dbReference type="InterPro" id="IPR051327">
    <property type="entry name" value="MATE_MepA_subfamily"/>
</dbReference>
<name>A0A1B1U3Q5_9HELI</name>
<keyword evidence="2" id="KW-0813">Transport</keyword>
<dbReference type="OrthoDB" id="9808954at2"/>
<dbReference type="GO" id="GO:0042910">
    <property type="term" value="F:xenobiotic transmembrane transporter activity"/>
    <property type="evidence" value="ECO:0007669"/>
    <property type="project" value="InterPro"/>
</dbReference>
<feature type="transmembrane region" description="Helical" evidence="7">
    <location>
        <begin position="58"/>
        <end position="83"/>
    </location>
</feature>
<evidence type="ECO:0000313" key="9">
    <source>
        <dbReference type="Proteomes" id="UP000092884"/>
    </source>
</evidence>
<feature type="transmembrane region" description="Helical" evidence="7">
    <location>
        <begin position="95"/>
        <end position="117"/>
    </location>
</feature>
<dbReference type="AlphaFoldDB" id="A0A1B1U3Q5"/>
<dbReference type="EMBL" id="CP016503">
    <property type="protein sequence ID" value="ANV97393.1"/>
    <property type="molecule type" value="Genomic_DNA"/>
</dbReference>
<feature type="transmembrane region" description="Helical" evidence="7">
    <location>
        <begin position="398"/>
        <end position="419"/>
    </location>
</feature>
<feature type="transmembrane region" description="Helical" evidence="7">
    <location>
        <begin position="363"/>
        <end position="386"/>
    </location>
</feature>
<feature type="transmembrane region" description="Helical" evidence="7">
    <location>
        <begin position="199"/>
        <end position="220"/>
    </location>
</feature>
<feature type="transmembrane region" description="Helical" evidence="7">
    <location>
        <begin position="317"/>
        <end position="343"/>
    </location>
</feature>
<dbReference type="Pfam" id="PF01554">
    <property type="entry name" value="MatE"/>
    <property type="match status" value="2"/>
</dbReference>
<dbReference type="GO" id="GO:0015297">
    <property type="term" value="F:antiporter activity"/>
    <property type="evidence" value="ECO:0007669"/>
    <property type="project" value="InterPro"/>
</dbReference>
<evidence type="ECO:0008006" key="10">
    <source>
        <dbReference type="Google" id="ProtNLM"/>
    </source>
</evidence>
<feature type="transmembrane region" description="Helical" evidence="7">
    <location>
        <begin position="169"/>
        <end position="193"/>
    </location>
</feature>
<dbReference type="STRING" id="222136.BBW65_00525"/>
<organism evidence="8 9">
    <name type="scientific">Helicobacter enhydrae</name>
    <dbReference type="NCBI Taxonomy" id="222136"/>
    <lineage>
        <taxon>Bacteria</taxon>
        <taxon>Pseudomonadati</taxon>
        <taxon>Campylobacterota</taxon>
        <taxon>Epsilonproteobacteria</taxon>
        <taxon>Campylobacterales</taxon>
        <taxon>Helicobacteraceae</taxon>
        <taxon>Helicobacter</taxon>
    </lineage>
</organism>
<keyword evidence="5 7" id="KW-1133">Transmembrane helix</keyword>
<evidence type="ECO:0000256" key="4">
    <source>
        <dbReference type="ARBA" id="ARBA00022692"/>
    </source>
</evidence>
<feature type="transmembrane region" description="Helical" evidence="7">
    <location>
        <begin position="137"/>
        <end position="157"/>
    </location>
</feature>
<evidence type="ECO:0000256" key="5">
    <source>
        <dbReference type="ARBA" id="ARBA00022989"/>
    </source>
</evidence>
<dbReference type="PANTHER" id="PTHR43823">
    <property type="entry name" value="SPORULATION PROTEIN YKVU"/>
    <property type="match status" value="1"/>
</dbReference>
<keyword evidence="9" id="KW-1185">Reference proteome</keyword>
<keyword evidence="4 7" id="KW-0812">Transmembrane</keyword>
<evidence type="ECO:0000256" key="1">
    <source>
        <dbReference type="ARBA" id="ARBA00004651"/>
    </source>
</evidence>
<dbReference type="PANTHER" id="PTHR43823:SF3">
    <property type="entry name" value="MULTIDRUG EXPORT PROTEIN MEPA"/>
    <property type="match status" value="1"/>
</dbReference>
<feature type="transmembrane region" description="Helical" evidence="7">
    <location>
        <begin position="425"/>
        <end position="443"/>
    </location>
</feature>
<dbReference type="InterPro" id="IPR002528">
    <property type="entry name" value="MATE_fam"/>
</dbReference>
<accession>A0A1B1U3Q5</accession>
<dbReference type="RefSeq" id="WP_066338321.1">
    <property type="nucleotide sequence ID" value="NZ_CP016503.1"/>
</dbReference>
<sequence length="460" mass="51333">MTNTKIDLANAGIRGLFLYYFFPILFSMLVLSTHVVVDAFFVSYAIGQDGVAALGFSWPVFPVLVAIYLLFAVGGSALISYFLGKGEKQRALEIFSSILYFVGILGLILGGLLYIFTEEIAVFLTANKTINPMIKEYLVEYLEIIFAGVVLIFLHPILDMFAVNDRQPFLAMISMLIASVGNMLFNYLFLFVLNLGIQASAFSTLLGNVFAVSILLWHFLCKRGDLHFIKALKFEDIKKACRNGLPACVSELSTGVLMLLYIFKLLDLVQERGVLIYTIVMYIGTTLFAILLSIAQGVQPIASFNYGAGKIGRVKEVYFFGIKIAVIVSMVVYVGIFASAYWLAWAFLNQQDIAKDSMLIPDIALAMRIYLIAYLFMGINLVSAVFLQSIQRPSGSMLITLCYSVGFSTIFLEILTQYFGMIGVWATYPIAAFLTIFVVFWVIKREFERGVLYEGKDSTI</sequence>